<feature type="domain" description="Outer membrane protein beta-barrel" evidence="1">
    <location>
        <begin position="28"/>
        <end position="178"/>
    </location>
</feature>
<dbReference type="Proteomes" id="UP000185812">
    <property type="component" value="Unassembled WGS sequence"/>
</dbReference>
<dbReference type="STRING" id="633813.SAMN04488087_1342"/>
<keyword evidence="3" id="KW-1185">Reference proteome</keyword>
<dbReference type="InterPro" id="IPR025665">
    <property type="entry name" value="Beta-barrel_OMP_2"/>
</dbReference>
<sequence length="202" mass="21999">MRNRLWMLSLWMAFVGIPSLYAQPAPTVGFAAGWVQATFSGKDLGRAAYRAGFSAGVFLSYPLANWLAIRPEFWYEMKGGKQLAGAPFAPDGASVRITYTSLPLLLQVAPGTGRVRLLLGPQFSVRLNTEVEGEDADMFFQAFDVGGVGGLEVGLPVQRGLMQEVFIAGRYYLGLTKIDHSGPRADDVKNRSFSLTLGVAFR</sequence>
<gene>
    <name evidence="2" type="ORF">SAMN04488087_1342</name>
</gene>
<proteinExistence type="predicted"/>
<reference evidence="3" key="1">
    <citation type="submission" date="2016-11" db="EMBL/GenBank/DDBJ databases">
        <authorList>
            <person name="Varghese N."/>
            <person name="Submissions S."/>
        </authorList>
    </citation>
    <scope>NUCLEOTIDE SEQUENCE [LARGE SCALE GENOMIC DNA]</scope>
    <source>
        <strain evidence="3">DSM 22212</strain>
    </source>
</reference>
<organism evidence="2 3">
    <name type="scientific">Rhodothermus profundi</name>
    <dbReference type="NCBI Taxonomy" id="633813"/>
    <lineage>
        <taxon>Bacteria</taxon>
        <taxon>Pseudomonadati</taxon>
        <taxon>Rhodothermota</taxon>
        <taxon>Rhodothermia</taxon>
        <taxon>Rhodothermales</taxon>
        <taxon>Rhodothermaceae</taxon>
        <taxon>Rhodothermus</taxon>
    </lineage>
</organism>
<protein>
    <submittedName>
        <fullName evidence="2">Outer membrane protein beta-barrel domain-containing protein</fullName>
    </submittedName>
</protein>
<evidence type="ECO:0000313" key="3">
    <source>
        <dbReference type="Proteomes" id="UP000185812"/>
    </source>
</evidence>
<dbReference type="Pfam" id="PF13568">
    <property type="entry name" value="OMP_b-brl_2"/>
    <property type="match status" value="1"/>
</dbReference>
<dbReference type="RefSeq" id="WP_084660537.1">
    <property type="nucleotide sequence ID" value="NZ_FRAU01000004.1"/>
</dbReference>
<dbReference type="OrthoDB" id="947434at2"/>
<evidence type="ECO:0000259" key="1">
    <source>
        <dbReference type="Pfam" id="PF13568"/>
    </source>
</evidence>
<name>A0A1M6TD31_9BACT</name>
<dbReference type="AlphaFoldDB" id="A0A1M6TD31"/>
<evidence type="ECO:0000313" key="2">
    <source>
        <dbReference type="EMBL" id="SHK54880.1"/>
    </source>
</evidence>
<dbReference type="EMBL" id="FRAU01000004">
    <property type="protein sequence ID" value="SHK54880.1"/>
    <property type="molecule type" value="Genomic_DNA"/>
</dbReference>
<accession>A0A1M6TD31</accession>